<comment type="caution">
    <text evidence="1">The sequence shown here is derived from an EMBL/GenBank/DDBJ whole genome shotgun (WGS) entry which is preliminary data.</text>
</comment>
<proteinExistence type="predicted"/>
<reference evidence="1 2" key="1">
    <citation type="submission" date="2024-02" db="EMBL/GenBank/DDBJ databases">
        <title>de novo genome assembly of Solanum bulbocastanum strain 11H21.</title>
        <authorList>
            <person name="Hosaka A.J."/>
        </authorList>
    </citation>
    <scope>NUCLEOTIDE SEQUENCE [LARGE SCALE GENOMIC DNA]</scope>
    <source>
        <tissue evidence="1">Young leaves</tissue>
    </source>
</reference>
<organism evidence="1 2">
    <name type="scientific">Solanum bulbocastanum</name>
    <name type="common">Wild potato</name>
    <dbReference type="NCBI Taxonomy" id="147425"/>
    <lineage>
        <taxon>Eukaryota</taxon>
        <taxon>Viridiplantae</taxon>
        <taxon>Streptophyta</taxon>
        <taxon>Embryophyta</taxon>
        <taxon>Tracheophyta</taxon>
        <taxon>Spermatophyta</taxon>
        <taxon>Magnoliopsida</taxon>
        <taxon>eudicotyledons</taxon>
        <taxon>Gunneridae</taxon>
        <taxon>Pentapetalae</taxon>
        <taxon>asterids</taxon>
        <taxon>lamiids</taxon>
        <taxon>Solanales</taxon>
        <taxon>Solanaceae</taxon>
        <taxon>Solanoideae</taxon>
        <taxon>Solaneae</taxon>
        <taxon>Solanum</taxon>
    </lineage>
</organism>
<dbReference type="Proteomes" id="UP001371456">
    <property type="component" value="Unassembled WGS sequence"/>
</dbReference>
<protein>
    <submittedName>
        <fullName evidence="1">Uncharacterized protein</fullName>
    </submittedName>
</protein>
<gene>
    <name evidence="1" type="ORF">RDI58_028808</name>
</gene>
<keyword evidence="2" id="KW-1185">Reference proteome</keyword>
<sequence>MAVKSLINGISLHTTLGGGTII</sequence>
<dbReference type="EMBL" id="JBANQN010000012">
    <property type="protein sequence ID" value="KAK6773570.1"/>
    <property type="molecule type" value="Genomic_DNA"/>
</dbReference>
<evidence type="ECO:0000313" key="2">
    <source>
        <dbReference type="Proteomes" id="UP001371456"/>
    </source>
</evidence>
<evidence type="ECO:0000313" key="1">
    <source>
        <dbReference type="EMBL" id="KAK6773570.1"/>
    </source>
</evidence>
<accession>A0AAN8SQV5</accession>
<dbReference type="AlphaFoldDB" id="A0AAN8SQV5"/>
<name>A0AAN8SQV5_SOLBU</name>